<evidence type="ECO:0000313" key="2">
    <source>
        <dbReference type="Proteomes" id="UP000784880"/>
    </source>
</evidence>
<dbReference type="Proteomes" id="UP000784880">
    <property type="component" value="Unassembled WGS sequence"/>
</dbReference>
<reference evidence="1 2" key="1">
    <citation type="submission" date="2021-06" db="EMBL/GenBank/DDBJ databases">
        <title>Bacillus sp. RD4P76, an endophyte from a halophyte.</title>
        <authorList>
            <person name="Sun J.-Q."/>
        </authorList>
    </citation>
    <scope>NUCLEOTIDE SEQUENCE [LARGE SCALE GENOMIC DNA]</scope>
    <source>
        <strain evidence="1 2">CGMCC 1.15917</strain>
    </source>
</reference>
<evidence type="ECO:0000313" key="1">
    <source>
        <dbReference type="EMBL" id="MBU9714098.1"/>
    </source>
</evidence>
<keyword evidence="2" id="KW-1185">Reference proteome</keyword>
<sequence>MDRSRINKYNTSKPKLKGVIRVNMVESPTTKQHKENESLVLKNTKAHQLRKKLAVTSLTGKGLVDLWKEGK</sequence>
<dbReference type="EMBL" id="JAHQCS010000163">
    <property type="protein sequence ID" value="MBU9714098.1"/>
    <property type="molecule type" value="Genomic_DNA"/>
</dbReference>
<protein>
    <submittedName>
        <fullName evidence="1">Uncharacterized protein</fullName>
    </submittedName>
</protein>
<comment type="caution">
    <text evidence="1">The sequence shown here is derived from an EMBL/GenBank/DDBJ whole genome shotgun (WGS) entry which is preliminary data.</text>
</comment>
<gene>
    <name evidence="1" type="ORF">KS419_20385</name>
</gene>
<name>A0ABS6JP66_9BACI</name>
<accession>A0ABS6JP66</accession>
<organism evidence="1 2">
    <name type="scientific">Evansella tamaricis</name>
    <dbReference type="NCBI Taxonomy" id="2069301"/>
    <lineage>
        <taxon>Bacteria</taxon>
        <taxon>Bacillati</taxon>
        <taxon>Bacillota</taxon>
        <taxon>Bacilli</taxon>
        <taxon>Bacillales</taxon>
        <taxon>Bacillaceae</taxon>
        <taxon>Evansella</taxon>
    </lineage>
</organism>
<proteinExistence type="predicted"/>
<dbReference type="RefSeq" id="WP_217068423.1">
    <property type="nucleotide sequence ID" value="NZ_JAHQCS010000163.1"/>
</dbReference>